<dbReference type="AlphaFoldDB" id="A0A1F4TTS1"/>
<sequence length="70" mass="7947">MGRFDQAQTFLEKSHALDNEAAGICLNLADLYYRRKESKKALELYARVGAFDPLSDLAEQRLLFKVPGKD</sequence>
<dbReference type="SUPFAM" id="SSF48452">
    <property type="entry name" value="TPR-like"/>
    <property type="match status" value="1"/>
</dbReference>
<protein>
    <submittedName>
        <fullName evidence="1">Uncharacterized protein</fullName>
    </submittedName>
</protein>
<proteinExistence type="predicted"/>
<dbReference type="STRING" id="1802583.A2311_04675"/>
<gene>
    <name evidence="1" type="ORF">A2311_04675</name>
</gene>
<dbReference type="Gene3D" id="1.25.40.10">
    <property type="entry name" value="Tetratricopeptide repeat domain"/>
    <property type="match status" value="1"/>
</dbReference>
<dbReference type="EMBL" id="MEUF01000027">
    <property type="protein sequence ID" value="OGC35463.1"/>
    <property type="molecule type" value="Genomic_DNA"/>
</dbReference>
<dbReference type="Pfam" id="PF14559">
    <property type="entry name" value="TPR_19"/>
    <property type="match status" value="1"/>
</dbReference>
<name>A0A1F4TTS1_UNCSA</name>
<evidence type="ECO:0000313" key="1">
    <source>
        <dbReference type="EMBL" id="OGC35463.1"/>
    </source>
</evidence>
<reference evidence="1 2" key="1">
    <citation type="journal article" date="2016" name="Nat. Commun.">
        <title>Thousands of microbial genomes shed light on interconnected biogeochemical processes in an aquifer system.</title>
        <authorList>
            <person name="Anantharaman K."/>
            <person name="Brown C.T."/>
            <person name="Hug L.A."/>
            <person name="Sharon I."/>
            <person name="Castelle C.J."/>
            <person name="Probst A.J."/>
            <person name="Thomas B.C."/>
            <person name="Singh A."/>
            <person name="Wilkins M.J."/>
            <person name="Karaoz U."/>
            <person name="Brodie E.L."/>
            <person name="Williams K.H."/>
            <person name="Hubbard S.S."/>
            <person name="Banfield J.F."/>
        </authorList>
    </citation>
    <scope>NUCLEOTIDE SEQUENCE [LARGE SCALE GENOMIC DNA]</scope>
</reference>
<organism evidence="1 2">
    <name type="scientific">candidate division WOR-1 bacterium RIFOXYB2_FULL_48_7</name>
    <dbReference type="NCBI Taxonomy" id="1802583"/>
    <lineage>
        <taxon>Bacteria</taxon>
        <taxon>Bacillati</taxon>
        <taxon>Saganbacteria</taxon>
    </lineage>
</organism>
<dbReference type="Proteomes" id="UP000178951">
    <property type="component" value="Unassembled WGS sequence"/>
</dbReference>
<evidence type="ECO:0000313" key="2">
    <source>
        <dbReference type="Proteomes" id="UP000178951"/>
    </source>
</evidence>
<dbReference type="InterPro" id="IPR011990">
    <property type="entry name" value="TPR-like_helical_dom_sf"/>
</dbReference>
<comment type="caution">
    <text evidence="1">The sequence shown here is derived from an EMBL/GenBank/DDBJ whole genome shotgun (WGS) entry which is preliminary data.</text>
</comment>
<accession>A0A1F4TTS1</accession>